<organism evidence="2 3">
    <name type="scientific">Methanosalsum natronophilum</name>
    <dbReference type="NCBI Taxonomy" id="768733"/>
    <lineage>
        <taxon>Archaea</taxon>
        <taxon>Methanobacteriati</taxon>
        <taxon>Methanobacteriota</taxon>
        <taxon>Stenosarchaea group</taxon>
        <taxon>Methanomicrobia</taxon>
        <taxon>Methanosarcinales</taxon>
        <taxon>Methanosarcinaceae</taxon>
        <taxon>Methanosalsum</taxon>
    </lineage>
</organism>
<name>A0A424YUZ2_9EURY</name>
<gene>
    <name evidence="2" type="ORF">D5R95_06655</name>
</gene>
<sequence length="148" mass="16554">MIKIEVTTVVNSTEDVSIVKRAINNVFVAVKIEDFVSDEKHGIKAIGNLRSLLPLHDLLRKQKVLDATRKELEKNKSEDGLETYLMISKQVATIGKINLSDFSEPLGPIIIKSLPGQQDLESGIFADSFQLIVQTRAQEDHIKESIEK</sequence>
<evidence type="ECO:0000313" key="3">
    <source>
        <dbReference type="Proteomes" id="UP000284763"/>
    </source>
</evidence>
<dbReference type="PANTHER" id="PTHR39652:SF1">
    <property type="entry name" value="UPF0201 PROTEIN TK1335"/>
    <property type="match status" value="1"/>
</dbReference>
<dbReference type="Pfam" id="PF07194">
    <property type="entry name" value="P2"/>
    <property type="match status" value="1"/>
</dbReference>
<dbReference type="PANTHER" id="PTHR39652">
    <property type="entry name" value="UPF0201 PROTEIN TK1335"/>
    <property type="match status" value="1"/>
</dbReference>
<feature type="domain" description="Chemotaxis protein CheA P2 response regulator-binding" evidence="1">
    <location>
        <begin position="110"/>
        <end position="147"/>
    </location>
</feature>
<comment type="caution">
    <text evidence="2">The sequence shown here is derived from an EMBL/GenBank/DDBJ whole genome shotgun (WGS) entry which is preliminary data.</text>
</comment>
<dbReference type="InterPro" id="IPR002739">
    <property type="entry name" value="PAB1135-like"/>
</dbReference>
<dbReference type="AlphaFoldDB" id="A0A424YUZ2"/>
<protein>
    <recommendedName>
        <fullName evidence="1">Chemotaxis protein CheA P2 response regulator-binding domain-containing protein</fullName>
    </recommendedName>
</protein>
<dbReference type="Pfam" id="PF01877">
    <property type="entry name" value="RNA_binding"/>
    <property type="match status" value="1"/>
</dbReference>
<reference evidence="2 3" key="1">
    <citation type="submission" date="2018-08" db="EMBL/GenBank/DDBJ databases">
        <title>The metabolism and importance of syntrophic acetate oxidation coupled to methane or sulfide production in haloalkaline environments.</title>
        <authorList>
            <person name="Timmers P.H.A."/>
            <person name="Vavourakis C.D."/>
            <person name="Sorokin D.Y."/>
            <person name="Sinninghe Damste J.S."/>
            <person name="Muyzer G."/>
            <person name="Stams A.J.M."/>
            <person name="Plugge C.M."/>
        </authorList>
    </citation>
    <scope>NUCLEOTIDE SEQUENCE [LARGE SCALE GENOMIC DNA]</scope>
    <source>
        <strain evidence="2">MSAO_Arc3</strain>
    </source>
</reference>
<dbReference type="SUPFAM" id="SSF55282">
    <property type="entry name" value="RL5-like"/>
    <property type="match status" value="1"/>
</dbReference>
<dbReference type="Gene3D" id="3.30.1440.10">
    <property type="match status" value="1"/>
</dbReference>
<evidence type="ECO:0000313" key="2">
    <source>
        <dbReference type="EMBL" id="RQD82911.1"/>
    </source>
</evidence>
<evidence type="ECO:0000259" key="1">
    <source>
        <dbReference type="Pfam" id="PF07194"/>
    </source>
</evidence>
<dbReference type="InterPro" id="IPR010808">
    <property type="entry name" value="CheA_P2-bd"/>
</dbReference>
<dbReference type="InterPro" id="IPR022803">
    <property type="entry name" value="Ribosomal_uL5_dom_sf"/>
</dbReference>
<accession>A0A424YUZ2</accession>
<feature type="non-terminal residue" evidence="2">
    <location>
        <position position="148"/>
    </location>
</feature>
<dbReference type="EMBL" id="QZAB01000419">
    <property type="protein sequence ID" value="RQD82911.1"/>
    <property type="molecule type" value="Genomic_DNA"/>
</dbReference>
<proteinExistence type="predicted"/>
<dbReference type="GO" id="GO:0000155">
    <property type="term" value="F:phosphorelay sensor kinase activity"/>
    <property type="evidence" value="ECO:0007669"/>
    <property type="project" value="InterPro"/>
</dbReference>
<dbReference type="Proteomes" id="UP000284763">
    <property type="component" value="Unassembled WGS sequence"/>
</dbReference>